<dbReference type="AlphaFoldDB" id="A0A225SRR7"/>
<dbReference type="EMBL" id="NJGV01000031">
    <property type="protein sequence ID" value="OWY32008.1"/>
    <property type="molecule type" value="Genomic_DNA"/>
</dbReference>
<keyword evidence="3" id="KW-1185">Reference proteome</keyword>
<protein>
    <submittedName>
        <fullName evidence="2">Uncharacterized protein</fullName>
    </submittedName>
</protein>
<reference evidence="2 3" key="1">
    <citation type="journal article" date="2010" name="Int. J. Syst. Evol. Microbiol.">
        <title>Reclassification of Herbaspirillum putei as a later heterotypic synonym of Herbaspirillum huttiense, with the description of H. huttiense subsp. huttiense subsp. nov. and H. huttiense subsp. putei subsp. nov., comb. nov., and description of Herbaspirillum aquaticum sp. nov.</title>
        <authorList>
            <person name="Dobritsa A.P."/>
            <person name="Reddy M.C."/>
            <person name="Samadpour M."/>
        </authorList>
    </citation>
    <scope>NUCLEOTIDE SEQUENCE [LARGE SCALE GENOMIC DNA]</scope>
    <source>
        <strain evidence="2 3">IEH 4430</strain>
    </source>
</reference>
<evidence type="ECO:0000313" key="2">
    <source>
        <dbReference type="EMBL" id="OWY32008.1"/>
    </source>
</evidence>
<evidence type="ECO:0000313" key="3">
    <source>
        <dbReference type="Proteomes" id="UP000214747"/>
    </source>
</evidence>
<feature type="region of interest" description="Disordered" evidence="1">
    <location>
        <begin position="69"/>
        <end position="91"/>
    </location>
</feature>
<dbReference type="Proteomes" id="UP000214747">
    <property type="component" value="Unassembled WGS sequence"/>
</dbReference>
<gene>
    <name evidence="2" type="ORF">CEJ45_23320</name>
</gene>
<sequence length="91" mass="9702">MPKVAAWIDLLRQTFGEAEINEQLRKGVRGEPVFFASEGGHEIGTPLPPAVGAIRIDAAGNRYAEDYVSGQGGSDLKIGPGKSGEHQAREK</sequence>
<proteinExistence type="predicted"/>
<organism evidence="2 3">
    <name type="scientific">Herbaspirillum aquaticum</name>
    <dbReference type="NCBI Taxonomy" id="568783"/>
    <lineage>
        <taxon>Bacteria</taxon>
        <taxon>Pseudomonadati</taxon>
        <taxon>Pseudomonadota</taxon>
        <taxon>Betaproteobacteria</taxon>
        <taxon>Burkholderiales</taxon>
        <taxon>Oxalobacteraceae</taxon>
        <taxon>Herbaspirillum</taxon>
    </lineage>
</organism>
<evidence type="ECO:0000256" key="1">
    <source>
        <dbReference type="SAM" id="MobiDB-lite"/>
    </source>
</evidence>
<comment type="caution">
    <text evidence="2">The sequence shown here is derived from an EMBL/GenBank/DDBJ whole genome shotgun (WGS) entry which is preliminary data.</text>
</comment>
<accession>A0A225SRR7</accession>
<name>A0A225SRR7_9BURK</name>